<keyword evidence="2" id="KW-1185">Reference proteome</keyword>
<evidence type="ECO:0000313" key="1">
    <source>
        <dbReference type="EMBL" id="KAJ6226088.1"/>
    </source>
</evidence>
<sequence length="383" mass="45379">MTSNNKRKRLKSPQKKKGKTINQKRLELLMKCSNNYVNGFTLDQLFQTNCPKEIRIDSEVLKEYHIEYLYLSLFFTCKYNLLPNLHSIENDKASSVSVQKVQEFQHNNLTNFSKQWLSWKFEDDRQRTINREWIKKANNITKCPKYEEIEKILISAFECFPNYFQGVNSEILGVSYLIPKRVTILKSGLVVLTDQLLSKQKKMEIINEKNLTRANQDKQKKHLKPSKIKAIYRGMCFFFSSRFNLINDSQMDRKCLVFSRILSIPNNNNNSENENNYPSTNRRKRKVKAMDYNKLNCNKVPKFDFNTIQLNNKQNPDRIPRSFNNLIQRSIELSTLNKDTHILKNDNYVNVNDKKRKKPDEGQVWKAVNLLLFLKNNHKFTQN</sequence>
<dbReference type="Proteomes" id="UP001150062">
    <property type="component" value="Unassembled WGS sequence"/>
</dbReference>
<gene>
    <name evidence="1" type="ORF">M0813_01057</name>
</gene>
<evidence type="ECO:0000313" key="2">
    <source>
        <dbReference type="Proteomes" id="UP001150062"/>
    </source>
</evidence>
<name>A0ABQ8X0Q6_9EUKA</name>
<accession>A0ABQ8X0Q6</accession>
<dbReference type="EMBL" id="JAOAOG010000346">
    <property type="protein sequence ID" value="KAJ6226088.1"/>
    <property type="molecule type" value="Genomic_DNA"/>
</dbReference>
<reference evidence="1" key="1">
    <citation type="submission" date="2022-08" db="EMBL/GenBank/DDBJ databases">
        <title>Novel sulfate-reducing endosymbionts in the free-living metamonad Anaeramoeba.</title>
        <authorList>
            <person name="Jerlstrom-Hultqvist J."/>
            <person name="Cepicka I."/>
            <person name="Gallot-Lavallee L."/>
            <person name="Salas-Leiva D."/>
            <person name="Curtis B.A."/>
            <person name="Zahonova K."/>
            <person name="Pipaliya S."/>
            <person name="Dacks J."/>
            <person name="Roger A.J."/>
        </authorList>
    </citation>
    <scope>NUCLEOTIDE SEQUENCE</scope>
    <source>
        <strain evidence="1">Schooner1</strain>
    </source>
</reference>
<comment type="caution">
    <text evidence="1">The sequence shown here is derived from an EMBL/GenBank/DDBJ whole genome shotgun (WGS) entry which is preliminary data.</text>
</comment>
<protein>
    <submittedName>
        <fullName evidence="1">Uncharacterized protein</fullName>
    </submittedName>
</protein>
<organism evidence="1 2">
    <name type="scientific">Anaeramoeba flamelloides</name>
    <dbReference type="NCBI Taxonomy" id="1746091"/>
    <lineage>
        <taxon>Eukaryota</taxon>
        <taxon>Metamonada</taxon>
        <taxon>Anaeramoebidae</taxon>
        <taxon>Anaeramoeba</taxon>
    </lineage>
</organism>
<proteinExistence type="predicted"/>